<dbReference type="EMBL" id="JBHTGP010000018">
    <property type="protein sequence ID" value="MFD0689612.1"/>
    <property type="molecule type" value="Genomic_DNA"/>
</dbReference>
<sequence length="78" mass="8640">MNDPNGKASPLAAEDVVLVGGPVDLPEAARRTRARDGETVKILHRGGYEHFERDEQSGGPDPDAPRVFRWTMRTRIAE</sequence>
<gene>
    <name evidence="1" type="ORF">ACFQZM_34350</name>
</gene>
<keyword evidence="2" id="KW-1185">Reference proteome</keyword>
<name>A0ABW2XTH6_9ACTN</name>
<dbReference type="Proteomes" id="UP001597063">
    <property type="component" value="Unassembled WGS sequence"/>
</dbReference>
<dbReference type="Pfam" id="PF19450">
    <property type="entry name" value="DUF5988"/>
    <property type="match status" value="1"/>
</dbReference>
<evidence type="ECO:0000313" key="2">
    <source>
        <dbReference type="Proteomes" id="UP001597063"/>
    </source>
</evidence>
<dbReference type="InterPro" id="IPR046030">
    <property type="entry name" value="DUF5988"/>
</dbReference>
<organism evidence="1 2">
    <name type="scientific">Actinomadura fibrosa</name>
    <dbReference type="NCBI Taxonomy" id="111802"/>
    <lineage>
        <taxon>Bacteria</taxon>
        <taxon>Bacillati</taxon>
        <taxon>Actinomycetota</taxon>
        <taxon>Actinomycetes</taxon>
        <taxon>Streptosporangiales</taxon>
        <taxon>Thermomonosporaceae</taxon>
        <taxon>Actinomadura</taxon>
    </lineage>
</organism>
<dbReference type="RefSeq" id="WP_131761389.1">
    <property type="nucleotide sequence ID" value="NZ_CAACUY010000163.1"/>
</dbReference>
<reference evidence="2" key="1">
    <citation type="journal article" date="2019" name="Int. J. Syst. Evol. Microbiol.">
        <title>The Global Catalogue of Microorganisms (GCM) 10K type strain sequencing project: providing services to taxonomists for standard genome sequencing and annotation.</title>
        <authorList>
            <consortium name="The Broad Institute Genomics Platform"/>
            <consortium name="The Broad Institute Genome Sequencing Center for Infectious Disease"/>
            <person name="Wu L."/>
            <person name="Ma J."/>
        </authorList>
    </citation>
    <scope>NUCLEOTIDE SEQUENCE [LARGE SCALE GENOMIC DNA]</scope>
    <source>
        <strain evidence="2">JCM 9371</strain>
    </source>
</reference>
<comment type="caution">
    <text evidence="1">The sequence shown here is derived from an EMBL/GenBank/DDBJ whole genome shotgun (WGS) entry which is preliminary data.</text>
</comment>
<evidence type="ECO:0000313" key="1">
    <source>
        <dbReference type="EMBL" id="MFD0689612.1"/>
    </source>
</evidence>
<proteinExistence type="predicted"/>
<accession>A0ABW2XTH6</accession>
<protein>
    <submittedName>
        <fullName evidence="1">DUF5988 family protein</fullName>
    </submittedName>
</protein>